<feature type="region of interest" description="Disordered" evidence="5">
    <location>
        <begin position="308"/>
        <end position="366"/>
    </location>
</feature>
<evidence type="ECO:0000313" key="8">
    <source>
        <dbReference type="EMBL" id="CAL4069050.1"/>
    </source>
</evidence>
<feature type="non-terminal residue" evidence="8">
    <location>
        <position position="1"/>
    </location>
</feature>
<dbReference type="InterPro" id="IPR018114">
    <property type="entry name" value="TRYPSIN_HIS"/>
</dbReference>
<comment type="caution">
    <text evidence="8">The sequence shown here is derived from an EMBL/GenBank/DDBJ whole genome shotgun (WGS) entry which is preliminary data.</text>
</comment>
<gene>
    <name evidence="8" type="ORF">MNOR_LOCUS7583</name>
</gene>
<keyword evidence="9" id="KW-1185">Reference proteome</keyword>
<comment type="similarity">
    <text evidence="4">Belongs to the peptidase S1 family. CLIP subfamily.</text>
</comment>
<dbReference type="InterPro" id="IPR022700">
    <property type="entry name" value="CLIP"/>
</dbReference>
<keyword evidence="1" id="KW-0732">Signal</keyword>
<evidence type="ECO:0000256" key="4">
    <source>
        <dbReference type="ARBA" id="ARBA00024195"/>
    </source>
</evidence>
<evidence type="ECO:0000256" key="3">
    <source>
        <dbReference type="ARBA" id="ARBA00023180"/>
    </source>
</evidence>
<evidence type="ECO:0000259" key="6">
    <source>
        <dbReference type="PROSITE" id="PS50240"/>
    </source>
</evidence>
<dbReference type="SMART" id="SM00020">
    <property type="entry name" value="Tryp_SPc"/>
    <property type="match status" value="1"/>
</dbReference>
<protein>
    <submittedName>
        <fullName evidence="8">Uncharacterized protein</fullName>
    </submittedName>
</protein>
<dbReference type="InterPro" id="IPR001314">
    <property type="entry name" value="Peptidase_S1A"/>
</dbReference>
<evidence type="ECO:0000256" key="2">
    <source>
        <dbReference type="ARBA" id="ARBA00023157"/>
    </source>
</evidence>
<evidence type="ECO:0000313" key="9">
    <source>
        <dbReference type="Proteomes" id="UP001497623"/>
    </source>
</evidence>
<dbReference type="PROSITE" id="PS50240">
    <property type="entry name" value="TRYPSIN_DOM"/>
    <property type="match status" value="1"/>
</dbReference>
<dbReference type="Gene3D" id="2.40.10.10">
    <property type="entry name" value="Trypsin-like serine proteases"/>
    <property type="match status" value="1"/>
</dbReference>
<dbReference type="PROSITE" id="PS51888">
    <property type="entry name" value="CLIP"/>
    <property type="match status" value="1"/>
</dbReference>
<name>A0AAV2Q3X5_MEGNR</name>
<dbReference type="PROSITE" id="PS00134">
    <property type="entry name" value="TRYPSIN_HIS"/>
    <property type="match status" value="1"/>
</dbReference>
<dbReference type="PANTHER" id="PTHR24252">
    <property type="entry name" value="ACROSIN-RELATED"/>
    <property type="match status" value="1"/>
</dbReference>
<keyword evidence="2" id="KW-1015">Disulfide bond</keyword>
<dbReference type="AlphaFoldDB" id="A0AAV2Q3X5"/>
<dbReference type="SUPFAM" id="SSF81995">
    <property type="entry name" value="beta-sandwich domain of Sec23/24"/>
    <property type="match status" value="1"/>
</dbReference>
<feature type="compositionally biased region" description="Pro residues" evidence="5">
    <location>
        <begin position="312"/>
        <end position="330"/>
    </location>
</feature>
<sequence>HHMGNGVQYATERFTQGVVPTVGNAIVKATNTVALRTAQGLHKGAQFVKRKVMPVVDDHFVAMGNAAVPVINKGWNALEAGLAASAQVVSEKTSESFDQIGYQVLGEKRRNRVKKISDNLSTGINNGLNTLAGTINNMNGNYYDTNYNYDDQDFNYYDDNRYIYAHSPDYPQPVQYEQPIKNLNQALQKMMGNTMYTISKHILGPNLTAAIAPIAKSVTNGVGQTIPSVSFGSGRDGFSTDAQQRREEIRRCTTPTAGLGYCLDLSDCPNMLLDLTNLRKSVCFKSLFTPGVCCPSNEVEVTFVQAPTPIASRPPPQSSPAHRPPQPPPFLQQQQQHQQQQQQHQQQQQQNFPQHFPQQQPLPPFRIVGGEEARRGQWPWMVSIWLHGPRKTEFWCGGSLISEQYVLTAAHCTKDSLSKTFEAQQFTVRTGDHNIFSTSDDHISNPQTFRVTEIRPHPDFKSHGFYNDVALLRLDRRVTFTEYVLPVCLPPQEMAQQPLDALVGEIPTVIGWGSTHYGGQESNGLREAQLPIWKNTDCNEVYFQPIGDMFLCAGYVEGGRDACQGDRNILRGMLASYVDG</sequence>
<dbReference type="SMART" id="SM00680">
    <property type="entry name" value="CLIP"/>
    <property type="match status" value="1"/>
</dbReference>
<keyword evidence="3" id="KW-0325">Glycoprotein</keyword>
<organism evidence="8 9">
    <name type="scientific">Meganyctiphanes norvegica</name>
    <name type="common">Northern krill</name>
    <name type="synonym">Thysanopoda norvegica</name>
    <dbReference type="NCBI Taxonomy" id="48144"/>
    <lineage>
        <taxon>Eukaryota</taxon>
        <taxon>Metazoa</taxon>
        <taxon>Ecdysozoa</taxon>
        <taxon>Arthropoda</taxon>
        <taxon>Crustacea</taxon>
        <taxon>Multicrustacea</taxon>
        <taxon>Malacostraca</taxon>
        <taxon>Eumalacostraca</taxon>
        <taxon>Eucarida</taxon>
        <taxon>Euphausiacea</taxon>
        <taxon>Euphausiidae</taxon>
        <taxon>Meganyctiphanes</taxon>
    </lineage>
</organism>
<dbReference type="PANTHER" id="PTHR24252:SF7">
    <property type="entry name" value="HYALIN"/>
    <property type="match status" value="1"/>
</dbReference>
<dbReference type="GO" id="GO:0004252">
    <property type="term" value="F:serine-type endopeptidase activity"/>
    <property type="evidence" value="ECO:0007669"/>
    <property type="project" value="InterPro"/>
</dbReference>
<feature type="domain" description="Clip" evidence="7">
    <location>
        <begin position="251"/>
        <end position="294"/>
    </location>
</feature>
<dbReference type="SUPFAM" id="SSF50494">
    <property type="entry name" value="Trypsin-like serine proteases"/>
    <property type="match status" value="1"/>
</dbReference>
<accession>A0AAV2Q3X5</accession>
<dbReference type="Pfam" id="PF00089">
    <property type="entry name" value="Trypsin"/>
    <property type="match status" value="1"/>
</dbReference>
<evidence type="ECO:0000256" key="5">
    <source>
        <dbReference type="SAM" id="MobiDB-lite"/>
    </source>
</evidence>
<dbReference type="InterPro" id="IPR009003">
    <property type="entry name" value="Peptidase_S1_PA"/>
</dbReference>
<dbReference type="InterPro" id="IPR043504">
    <property type="entry name" value="Peptidase_S1_PA_chymotrypsin"/>
</dbReference>
<feature type="non-terminal residue" evidence="8">
    <location>
        <position position="580"/>
    </location>
</feature>
<feature type="compositionally biased region" description="Low complexity" evidence="5">
    <location>
        <begin position="331"/>
        <end position="359"/>
    </location>
</feature>
<feature type="domain" description="Peptidase S1" evidence="6">
    <location>
        <begin position="367"/>
        <end position="580"/>
    </location>
</feature>
<dbReference type="EMBL" id="CAXKWB010003369">
    <property type="protein sequence ID" value="CAL4069050.1"/>
    <property type="molecule type" value="Genomic_DNA"/>
</dbReference>
<dbReference type="GO" id="GO:0006508">
    <property type="term" value="P:proteolysis"/>
    <property type="evidence" value="ECO:0007669"/>
    <property type="project" value="InterPro"/>
</dbReference>
<dbReference type="Proteomes" id="UP001497623">
    <property type="component" value="Unassembled WGS sequence"/>
</dbReference>
<dbReference type="FunFam" id="2.40.10.10:FF:000028">
    <property type="entry name" value="Serine protease easter"/>
    <property type="match status" value="1"/>
</dbReference>
<evidence type="ECO:0000256" key="1">
    <source>
        <dbReference type="ARBA" id="ARBA00022729"/>
    </source>
</evidence>
<dbReference type="InterPro" id="IPR001254">
    <property type="entry name" value="Trypsin_dom"/>
</dbReference>
<dbReference type="PRINTS" id="PR00722">
    <property type="entry name" value="CHYMOTRYPSIN"/>
</dbReference>
<reference evidence="8 9" key="1">
    <citation type="submission" date="2024-05" db="EMBL/GenBank/DDBJ databases">
        <authorList>
            <person name="Wallberg A."/>
        </authorList>
    </citation>
    <scope>NUCLEOTIDE SEQUENCE [LARGE SCALE GENOMIC DNA]</scope>
</reference>
<evidence type="ECO:0000259" key="7">
    <source>
        <dbReference type="PROSITE" id="PS51888"/>
    </source>
</evidence>
<dbReference type="CDD" id="cd00190">
    <property type="entry name" value="Tryp_SPc"/>
    <property type="match status" value="1"/>
</dbReference>
<proteinExistence type="inferred from homology"/>